<evidence type="ECO:0000313" key="2">
    <source>
        <dbReference type="EMBL" id="PLR82074.1"/>
    </source>
</evidence>
<reference evidence="3 5" key="2">
    <citation type="submission" date="2017-12" db="EMBL/GenBank/DDBJ databases">
        <title>Comparative Functional Genomics of Dry Heat Resistant strains isolated from the Viking Spacecraft.</title>
        <authorList>
            <person name="Seuylemezian A."/>
            <person name="Cooper K."/>
            <person name="Vaishampayan P."/>
        </authorList>
    </citation>
    <scope>NUCLEOTIDE SEQUENCE [LARGE SCALE GENOMIC DNA]</scope>
    <source>
        <strain evidence="3 5">ATCC 29669</strain>
    </source>
</reference>
<gene>
    <name evidence="2" type="ORF">CU635_12955</name>
    <name evidence="3" type="ORF">CVD25_09385</name>
</gene>
<evidence type="ECO:0000259" key="1">
    <source>
        <dbReference type="Pfam" id="PF12867"/>
    </source>
</evidence>
<dbReference type="RefSeq" id="WP_101577790.1">
    <property type="nucleotide sequence ID" value="NZ_PGVA01000028.1"/>
</dbReference>
<dbReference type="Pfam" id="PF12867">
    <property type="entry name" value="DinB_2"/>
    <property type="match status" value="1"/>
</dbReference>
<comment type="caution">
    <text evidence="2">The sequence shown here is derived from an EMBL/GenBank/DDBJ whole genome shotgun (WGS) entry which is preliminary data.</text>
</comment>
<sequence>MDSAVWKLAEDIRGYTLEILDSIPDELTDFVPDGFNNSVRWNAGHILLDQYLWFYHKIDDSMPLQEIAPFFNYGSAPRDWTQTSQPPSIGEIKQLLQAQIPFLKETFAARFDEKLNEESEHGIRTIGDVIPRTIYHEGLHTGTLISLRKKLLGK</sequence>
<name>A0A2N5GKM7_9BACI</name>
<organism evidence="2 4">
    <name type="scientific">Bacillus canaveralius</name>
    <dbReference type="NCBI Taxonomy" id="1403243"/>
    <lineage>
        <taxon>Bacteria</taxon>
        <taxon>Bacillati</taxon>
        <taxon>Bacillota</taxon>
        <taxon>Bacilli</taxon>
        <taxon>Bacillales</taxon>
        <taxon>Bacillaceae</taxon>
        <taxon>Bacillus</taxon>
    </lineage>
</organism>
<dbReference type="EMBL" id="PGVA01000028">
    <property type="protein sequence ID" value="PLR82074.1"/>
    <property type="molecule type" value="Genomic_DNA"/>
</dbReference>
<evidence type="ECO:0000313" key="3">
    <source>
        <dbReference type="EMBL" id="PLR98020.1"/>
    </source>
</evidence>
<dbReference type="EMBL" id="PGVD01000025">
    <property type="protein sequence ID" value="PLR98020.1"/>
    <property type="molecule type" value="Genomic_DNA"/>
</dbReference>
<keyword evidence="5" id="KW-1185">Reference proteome</keyword>
<dbReference type="Proteomes" id="UP000235114">
    <property type="component" value="Unassembled WGS sequence"/>
</dbReference>
<protein>
    <submittedName>
        <fullName evidence="2">DinB family protein</fullName>
    </submittedName>
</protein>
<reference evidence="2 4" key="1">
    <citation type="submission" date="2017-11" db="EMBL/GenBank/DDBJ databases">
        <title>Comparitive Functional Genomics of Dry Heat Resistant strains isolated from the Viking Spacecraft.</title>
        <authorList>
            <person name="Seuylemezian A."/>
            <person name="Cooper K."/>
            <person name="Vaishampayan P."/>
        </authorList>
    </citation>
    <scope>NUCLEOTIDE SEQUENCE [LARGE SCALE GENOMIC DNA]</scope>
    <source>
        <strain evidence="2 4">M4.6</strain>
    </source>
</reference>
<dbReference type="InterPro" id="IPR024775">
    <property type="entry name" value="DinB-like"/>
</dbReference>
<accession>A0A2N5GKM7</accession>
<dbReference type="AlphaFoldDB" id="A0A2N5GKM7"/>
<dbReference type="Proteomes" id="UP000234951">
    <property type="component" value="Unassembled WGS sequence"/>
</dbReference>
<dbReference type="SUPFAM" id="SSF109854">
    <property type="entry name" value="DinB/YfiT-like putative metalloenzymes"/>
    <property type="match status" value="1"/>
</dbReference>
<evidence type="ECO:0000313" key="4">
    <source>
        <dbReference type="Proteomes" id="UP000234951"/>
    </source>
</evidence>
<evidence type="ECO:0000313" key="5">
    <source>
        <dbReference type="Proteomes" id="UP000235114"/>
    </source>
</evidence>
<feature type="domain" description="DinB-like" evidence="1">
    <location>
        <begin position="11"/>
        <end position="144"/>
    </location>
</feature>
<dbReference type="InterPro" id="IPR034660">
    <property type="entry name" value="DinB/YfiT-like"/>
</dbReference>
<proteinExistence type="predicted"/>
<dbReference type="OrthoDB" id="4295522at2"/>
<dbReference type="Gene3D" id="1.20.120.450">
    <property type="entry name" value="dinb family like domain"/>
    <property type="match status" value="1"/>
</dbReference>